<feature type="transmembrane region" description="Helical" evidence="12">
    <location>
        <begin position="172"/>
        <end position="192"/>
    </location>
</feature>
<keyword evidence="9 12" id="KW-0472">Membrane</keyword>
<evidence type="ECO:0000256" key="11">
    <source>
        <dbReference type="RuleBase" id="RU004450"/>
    </source>
</evidence>
<gene>
    <name evidence="13" type="primary">ATP6</name>
</gene>
<keyword evidence="3" id="KW-0813">Transport</keyword>
<dbReference type="SUPFAM" id="SSF81336">
    <property type="entry name" value="F1F0 ATP synthase subunit A"/>
    <property type="match status" value="1"/>
</dbReference>
<evidence type="ECO:0000313" key="13">
    <source>
        <dbReference type="EMBL" id="APA17419.1"/>
    </source>
</evidence>
<dbReference type="RefSeq" id="YP_009318512.1">
    <property type="nucleotide sequence ID" value="NC_031873.1"/>
</dbReference>
<dbReference type="PROSITE" id="PS00449">
    <property type="entry name" value="ATPASE_A"/>
    <property type="match status" value="1"/>
</dbReference>
<reference evidence="13" key="1">
    <citation type="journal article" date="2016" name="PLoS ONE">
        <title>Mitochondrial Genomes of Kinorhyncha: trnM Duplication and New Gene Orders within Animals.</title>
        <authorList>
            <person name="Popova O.V."/>
            <person name="Mikhailov K.V."/>
            <person name="Nikitin M.A."/>
            <person name="Logacheva M.D."/>
            <person name="Penin A.A."/>
            <person name="Muntyan M.S."/>
            <person name="Kedrova O.S."/>
            <person name="Petrov N.B."/>
            <person name="Panchin Y.V."/>
            <person name="Aleoshin V.V."/>
        </authorList>
    </citation>
    <scope>NUCLEOTIDE SEQUENCE</scope>
</reference>
<sequence>MLFSCLEPGYYFFSGGLSSLMLSVVGFLGFMLLVGGCSNMLLFNLNFNVYEFFYEGVNESLESSVSGGSYVYGRSGWGVILFSCLLSFNFMSLLPFVYGGTSLGHVTVISGLILWLSSILSSSYEFFVFWFTHLVPDGVPMVLSWFMVLVELVSIMIRPLTLSVRLMANISVGHLLLSLAGLFCLVVSGGMIYGKIIIWLLILLELLTAFMQAYVFTLLGWVYILESDH</sequence>
<dbReference type="Gene3D" id="1.20.120.220">
    <property type="entry name" value="ATP synthase, F0 complex, subunit A"/>
    <property type="match status" value="1"/>
</dbReference>
<feature type="transmembrane region" description="Helical" evidence="12">
    <location>
        <begin position="142"/>
        <end position="160"/>
    </location>
</feature>
<dbReference type="EMBL" id="KU975552">
    <property type="protein sequence ID" value="APA17419.1"/>
    <property type="molecule type" value="Genomic_DNA"/>
</dbReference>
<dbReference type="PRINTS" id="PR00123">
    <property type="entry name" value="ATPASEA"/>
</dbReference>
<dbReference type="Pfam" id="PF00119">
    <property type="entry name" value="ATP-synt_A"/>
    <property type="match status" value="1"/>
</dbReference>
<evidence type="ECO:0000256" key="2">
    <source>
        <dbReference type="ARBA" id="ARBA00006810"/>
    </source>
</evidence>
<dbReference type="PANTHER" id="PTHR11410">
    <property type="entry name" value="ATP SYNTHASE SUBUNIT A"/>
    <property type="match status" value="1"/>
</dbReference>
<name>A0A1I9VTU6_9BILA</name>
<evidence type="ECO:0000256" key="12">
    <source>
        <dbReference type="SAM" id="Phobius"/>
    </source>
</evidence>
<evidence type="ECO:0000256" key="6">
    <source>
        <dbReference type="ARBA" id="ARBA00022781"/>
    </source>
</evidence>
<dbReference type="GeneID" id="30219947"/>
<dbReference type="CTD" id="4508"/>
<dbReference type="InterPro" id="IPR023011">
    <property type="entry name" value="ATP_synth_F0_asu_AS"/>
</dbReference>
<keyword evidence="8" id="KW-0406">Ion transport</keyword>
<feature type="transmembrane region" description="Helical" evidence="12">
    <location>
        <begin position="198"/>
        <end position="224"/>
    </location>
</feature>
<keyword evidence="5 12" id="KW-0812">Transmembrane</keyword>
<dbReference type="GO" id="GO:0046933">
    <property type="term" value="F:proton-transporting ATP synthase activity, rotational mechanism"/>
    <property type="evidence" value="ECO:0007669"/>
    <property type="project" value="TreeGrafter"/>
</dbReference>
<dbReference type="PANTHER" id="PTHR11410:SF0">
    <property type="entry name" value="ATP SYNTHASE SUBUNIT A"/>
    <property type="match status" value="1"/>
</dbReference>
<accession>A0A1I9VTU6</accession>
<evidence type="ECO:0000256" key="8">
    <source>
        <dbReference type="ARBA" id="ARBA00023065"/>
    </source>
</evidence>
<evidence type="ECO:0000256" key="4">
    <source>
        <dbReference type="ARBA" id="ARBA00022547"/>
    </source>
</evidence>
<comment type="subcellular location">
    <subcellularLocation>
        <location evidence="1">Membrane</location>
        <topology evidence="1">Multi-pass membrane protein</topology>
    </subcellularLocation>
    <subcellularLocation>
        <location evidence="11">Mitochondrion inner membrane</location>
        <topology evidence="11">Multi-pass membrane protein</topology>
    </subcellularLocation>
</comment>
<geneLocation type="mitochondrion" evidence="13"/>
<feature type="transmembrane region" description="Helical" evidence="12">
    <location>
        <begin position="106"/>
        <end position="130"/>
    </location>
</feature>
<dbReference type="InterPro" id="IPR045083">
    <property type="entry name" value="ATP_synth_F0_asu_bact/mt"/>
</dbReference>
<dbReference type="GO" id="GO:0045259">
    <property type="term" value="C:proton-transporting ATP synthase complex"/>
    <property type="evidence" value="ECO:0007669"/>
    <property type="project" value="UniProtKB-KW"/>
</dbReference>
<evidence type="ECO:0000256" key="1">
    <source>
        <dbReference type="ARBA" id="ARBA00004141"/>
    </source>
</evidence>
<dbReference type="CDD" id="cd00310">
    <property type="entry name" value="ATP-synt_Fo_a_6"/>
    <property type="match status" value="1"/>
</dbReference>
<keyword evidence="6" id="KW-0375">Hydrogen ion transport</keyword>
<keyword evidence="4" id="KW-0138">CF(0)</keyword>
<keyword evidence="13" id="KW-0496">Mitochondrion</keyword>
<evidence type="ECO:0000256" key="5">
    <source>
        <dbReference type="ARBA" id="ARBA00022692"/>
    </source>
</evidence>
<keyword evidence="7 12" id="KW-1133">Transmembrane helix</keyword>
<organism evidence="13">
    <name type="scientific">Echinoderes svetlanae</name>
    <dbReference type="NCBI Taxonomy" id="1912903"/>
    <lineage>
        <taxon>Eukaryota</taxon>
        <taxon>Metazoa</taxon>
        <taxon>Ecdysozoa</taxon>
        <taxon>Scalidophora</taxon>
        <taxon>Kinorhyncha</taxon>
        <taxon>Cyclorhagida</taxon>
        <taxon>Echinoderidae</taxon>
        <taxon>Echinoderes</taxon>
    </lineage>
</organism>
<dbReference type="NCBIfam" id="TIGR01131">
    <property type="entry name" value="ATP_synt_6_or_A"/>
    <property type="match status" value="1"/>
</dbReference>
<evidence type="ECO:0000256" key="10">
    <source>
        <dbReference type="ARBA" id="ARBA00023310"/>
    </source>
</evidence>
<proteinExistence type="inferred from homology"/>
<comment type="similarity">
    <text evidence="2">Belongs to the ATPase A chain family.</text>
</comment>
<evidence type="ECO:0000256" key="9">
    <source>
        <dbReference type="ARBA" id="ARBA00023136"/>
    </source>
</evidence>
<protein>
    <recommendedName>
        <fullName evidence="11">ATP synthase subunit a</fullName>
    </recommendedName>
</protein>
<dbReference type="GO" id="GO:0005743">
    <property type="term" value="C:mitochondrial inner membrane"/>
    <property type="evidence" value="ECO:0007669"/>
    <property type="project" value="UniProtKB-SubCell"/>
</dbReference>
<evidence type="ECO:0000256" key="7">
    <source>
        <dbReference type="ARBA" id="ARBA00022989"/>
    </source>
</evidence>
<dbReference type="InterPro" id="IPR035908">
    <property type="entry name" value="F0_ATP_A_sf"/>
</dbReference>
<evidence type="ECO:0000256" key="3">
    <source>
        <dbReference type="ARBA" id="ARBA00022448"/>
    </source>
</evidence>
<dbReference type="AlphaFoldDB" id="A0A1I9VTU6"/>
<feature type="transmembrane region" description="Helical" evidence="12">
    <location>
        <begin position="77"/>
        <end position="99"/>
    </location>
</feature>
<feature type="transmembrane region" description="Helical" evidence="12">
    <location>
        <begin position="20"/>
        <end position="43"/>
    </location>
</feature>
<dbReference type="InterPro" id="IPR000568">
    <property type="entry name" value="ATP_synth_F0_asu"/>
</dbReference>
<keyword evidence="10" id="KW-0066">ATP synthesis</keyword>